<organism evidence="1 2">
    <name type="scientific">Dongia rigui</name>
    <dbReference type="NCBI Taxonomy" id="940149"/>
    <lineage>
        <taxon>Bacteria</taxon>
        <taxon>Pseudomonadati</taxon>
        <taxon>Pseudomonadota</taxon>
        <taxon>Alphaproteobacteria</taxon>
        <taxon>Rhodospirillales</taxon>
        <taxon>Dongiaceae</taxon>
        <taxon>Dongia</taxon>
    </lineage>
</organism>
<evidence type="ECO:0000313" key="2">
    <source>
        <dbReference type="Proteomes" id="UP001271769"/>
    </source>
</evidence>
<evidence type="ECO:0000313" key="1">
    <source>
        <dbReference type="EMBL" id="MDY0872353.1"/>
    </source>
</evidence>
<proteinExistence type="predicted"/>
<accession>A0ABU5DYP5</accession>
<gene>
    <name evidence="1" type="ORF">SMD31_10485</name>
</gene>
<keyword evidence="2" id="KW-1185">Reference proteome</keyword>
<dbReference type="Proteomes" id="UP001271769">
    <property type="component" value="Unassembled WGS sequence"/>
</dbReference>
<dbReference type="EMBL" id="JAXCLX010000001">
    <property type="protein sequence ID" value="MDY0872353.1"/>
    <property type="molecule type" value="Genomic_DNA"/>
</dbReference>
<sequence length="134" mass="15285">MVSFTLGFRKVGNAEKRRDKRHPAPVFSVKIDGQSCETINWSLGGLLLRNHRGYLAPTRVVRIEISEQLKASQRDARLTNAGPARSGPAVYVLDGQVVHCNATKNQLAVRFVHLPPLLLKFFERHLIAYRQRRW</sequence>
<dbReference type="Gene3D" id="2.40.10.220">
    <property type="entry name" value="predicted glycosyltransferase like domains"/>
    <property type="match status" value="1"/>
</dbReference>
<dbReference type="RefSeq" id="WP_320500776.1">
    <property type="nucleotide sequence ID" value="NZ_JAXCLX010000001.1"/>
</dbReference>
<name>A0ABU5DYP5_9PROT</name>
<protein>
    <submittedName>
        <fullName evidence="1">PilZ domain-containing protein</fullName>
    </submittedName>
</protein>
<reference evidence="1 2" key="1">
    <citation type="journal article" date="2013" name="Antonie Van Leeuwenhoek">
        <title>Dongia rigui sp. nov., isolated from freshwater of a large wetland in Korea.</title>
        <authorList>
            <person name="Baik K.S."/>
            <person name="Hwang Y.M."/>
            <person name="Choi J.S."/>
            <person name="Kwon J."/>
            <person name="Seong C.N."/>
        </authorList>
    </citation>
    <scope>NUCLEOTIDE SEQUENCE [LARGE SCALE GENOMIC DNA]</scope>
    <source>
        <strain evidence="1 2">04SU4-P</strain>
    </source>
</reference>
<comment type="caution">
    <text evidence="1">The sequence shown here is derived from an EMBL/GenBank/DDBJ whole genome shotgun (WGS) entry which is preliminary data.</text>
</comment>